<organism evidence="3 4">
    <name type="scientific">Timema podura</name>
    <name type="common">Walking stick</name>
    <dbReference type="NCBI Taxonomy" id="61482"/>
    <lineage>
        <taxon>Eukaryota</taxon>
        <taxon>Metazoa</taxon>
        <taxon>Ecdysozoa</taxon>
        <taxon>Arthropoda</taxon>
        <taxon>Hexapoda</taxon>
        <taxon>Insecta</taxon>
        <taxon>Pterygota</taxon>
        <taxon>Neoptera</taxon>
        <taxon>Polyneoptera</taxon>
        <taxon>Phasmatodea</taxon>
        <taxon>Timematodea</taxon>
        <taxon>Timematoidea</taxon>
        <taxon>Timematidae</taxon>
        <taxon>Timema</taxon>
    </lineage>
</organism>
<feature type="domain" description="Glucose-methanol-choline oxidoreductase N-terminal" evidence="2">
    <location>
        <begin position="120"/>
        <end position="172"/>
    </location>
</feature>
<reference evidence="3" key="1">
    <citation type="submission" date="2021-03" db="EMBL/GenBank/DDBJ databases">
        <authorList>
            <person name="Tran Van P."/>
        </authorList>
    </citation>
    <scope>NUCLEOTIDE SEQUENCE</scope>
</reference>
<name>A0ABN7NPE4_TIMPD</name>
<protein>
    <recommendedName>
        <fullName evidence="2">Glucose-methanol-choline oxidoreductase N-terminal domain-containing protein</fullName>
    </recommendedName>
</protein>
<dbReference type="InterPro" id="IPR000172">
    <property type="entry name" value="GMC_OxRdtase_N"/>
</dbReference>
<gene>
    <name evidence="3" type="ORF">TPAB3V08_LOCUS3712</name>
</gene>
<sequence>MEVFHDVPKRLNPVKNNYYRSSTKSSPNRHRVLPPVQALFGVHPVAACTESCSCFADSITLEVGLRLFRQDIPNSEQRLVAGAFFFLRQGEMRPLSEITAMAPTLEGGPMDWQYKTEPQSGFCEVMKDSRCIWPRSRVLGGTSTINGMLYVRGNRRDYDNWALAGSIGWSYD</sequence>
<evidence type="ECO:0000313" key="4">
    <source>
        <dbReference type="Proteomes" id="UP001153148"/>
    </source>
</evidence>
<keyword evidence="4" id="KW-1185">Reference proteome</keyword>
<dbReference type="EMBL" id="CAJPIN010004261">
    <property type="protein sequence ID" value="CAG2056724.1"/>
    <property type="molecule type" value="Genomic_DNA"/>
</dbReference>
<dbReference type="PANTHER" id="PTHR11552:SF227">
    <property type="entry name" value="GLUCOSE DEHYDROGENASE [FAD, QUINONE]-LIKE PROTEIN"/>
    <property type="match status" value="1"/>
</dbReference>
<proteinExistence type="inferred from homology"/>
<dbReference type="InterPro" id="IPR036188">
    <property type="entry name" value="FAD/NAD-bd_sf"/>
</dbReference>
<evidence type="ECO:0000259" key="2">
    <source>
        <dbReference type="Pfam" id="PF00732"/>
    </source>
</evidence>
<dbReference type="Pfam" id="PF00732">
    <property type="entry name" value="GMC_oxred_N"/>
    <property type="match status" value="1"/>
</dbReference>
<evidence type="ECO:0000313" key="3">
    <source>
        <dbReference type="EMBL" id="CAG2056724.1"/>
    </source>
</evidence>
<comment type="similarity">
    <text evidence="1">Belongs to the GMC oxidoreductase family.</text>
</comment>
<comment type="caution">
    <text evidence="3">The sequence shown here is derived from an EMBL/GenBank/DDBJ whole genome shotgun (WGS) entry which is preliminary data.</text>
</comment>
<dbReference type="Proteomes" id="UP001153148">
    <property type="component" value="Unassembled WGS sequence"/>
</dbReference>
<dbReference type="Gene3D" id="3.50.50.60">
    <property type="entry name" value="FAD/NAD(P)-binding domain"/>
    <property type="match status" value="1"/>
</dbReference>
<dbReference type="InterPro" id="IPR012132">
    <property type="entry name" value="GMC_OxRdtase"/>
</dbReference>
<dbReference type="SUPFAM" id="SSF51905">
    <property type="entry name" value="FAD/NAD(P)-binding domain"/>
    <property type="match status" value="1"/>
</dbReference>
<accession>A0ABN7NPE4</accession>
<dbReference type="PANTHER" id="PTHR11552">
    <property type="entry name" value="GLUCOSE-METHANOL-CHOLINE GMC OXIDOREDUCTASE"/>
    <property type="match status" value="1"/>
</dbReference>
<dbReference type="Gene3D" id="3.30.560.10">
    <property type="entry name" value="Glucose Oxidase, domain 3"/>
    <property type="match status" value="1"/>
</dbReference>
<evidence type="ECO:0000256" key="1">
    <source>
        <dbReference type="ARBA" id="ARBA00010790"/>
    </source>
</evidence>